<name>A0A396SZK2_9LACO</name>
<accession>A0A396SZK2</accession>
<sequence length="211" mass="22820">MDSKSKHKLIKDFLKKSKKTSCNLLVSTVATTSILGAMSVSGNTLTNAGLQTVQASTENAKDGKNAKLTKKSYIYNNRGKRTSKKALKKSKSVKVYGTKVIKGKIYYNLGHECYVLAKDVKIAKTVKVTKNAYVYNSQGKRISKKALKKGQNLEVYGTKTIKGKKYYALGNGGYVPVNNVKVPKATETPSPTVGDNSNGTTPNKPDNSGST</sequence>
<comment type="caution">
    <text evidence="3">The sequence shown here is derived from an EMBL/GenBank/DDBJ whole genome shotgun (WGS) entry which is preliminary data.</text>
</comment>
<dbReference type="AlphaFoldDB" id="A0A396SZK2"/>
<evidence type="ECO:0000256" key="1">
    <source>
        <dbReference type="SAM" id="MobiDB-lite"/>
    </source>
</evidence>
<feature type="domain" description="S-layer protein C-terminal" evidence="2">
    <location>
        <begin position="118"/>
        <end position="177"/>
    </location>
</feature>
<protein>
    <recommendedName>
        <fullName evidence="2">S-layer protein C-terminal domain-containing protein</fullName>
    </recommendedName>
</protein>
<organism evidence="3 4">
    <name type="scientific">Lactobacillus bombicola</name>
    <dbReference type="NCBI Taxonomy" id="1505723"/>
    <lineage>
        <taxon>Bacteria</taxon>
        <taxon>Bacillati</taxon>
        <taxon>Bacillota</taxon>
        <taxon>Bacilli</taxon>
        <taxon>Lactobacillales</taxon>
        <taxon>Lactobacillaceae</taxon>
        <taxon>Lactobacillus</taxon>
    </lineage>
</organism>
<proteinExistence type="predicted"/>
<dbReference type="InterPro" id="IPR024968">
    <property type="entry name" value="SlpA_C_lactobacillus"/>
</dbReference>
<dbReference type="RefSeq" id="WP_182439870.1">
    <property type="nucleotide sequence ID" value="NZ_QOCV01000004.1"/>
</dbReference>
<feature type="compositionally biased region" description="Polar residues" evidence="1">
    <location>
        <begin position="187"/>
        <end position="211"/>
    </location>
</feature>
<reference evidence="3 4" key="1">
    <citation type="submission" date="2018-07" db="EMBL/GenBank/DDBJ databases">
        <title>Genome sequences of six Lactobacillus spp. isolated from bumble bee guts.</title>
        <authorList>
            <person name="Motta E.V.S."/>
            <person name="Moran N.A."/>
        </authorList>
    </citation>
    <scope>NUCLEOTIDE SEQUENCE [LARGE SCALE GENOMIC DNA]</scope>
    <source>
        <strain evidence="3 4">OCC3</strain>
    </source>
</reference>
<dbReference type="Proteomes" id="UP000265862">
    <property type="component" value="Unassembled WGS sequence"/>
</dbReference>
<evidence type="ECO:0000313" key="4">
    <source>
        <dbReference type="Proteomes" id="UP000265862"/>
    </source>
</evidence>
<feature type="domain" description="S-layer protein C-terminal" evidence="2">
    <location>
        <begin position="63"/>
        <end position="117"/>
    </location>
</feature>
<feature type="region of interest" description="Disordered" evidence="1">
    <location>
        <begin position="181"/>
        <end position="211"/>
    </location>
</feature>
<dbReference type="EMBL" id="QOCV01000004">
    <property type="protein sequence ID" value="RHW55019.1"/>
    <property type="molecule type" value="Genomic_DNA"/>
</dbReference>
<feature type="non-terminal residue" evidence="3">
    <location>
        <position position="211"/>
    </location>
</feature>
<gene>
    <name evidence="3" type="ORF">DS835_02605</name>
</gene>
<evidence type="ECO:0000259" key="2">
    <source>
        <dbReference type="Pfam" id="PF03217"/>
    </source>
</evidence>
<dbReference type="Pfam" id="PF03217">
    <property type="entry name" value="SlpA"/>
    <property type="match status" value="2"/>
</dbReference>
<evidence type="ECO:0000313" key="3">
    <source>
        <dbReference type="EMBL" id="RHW55019.1"/>
    </source>
</evidence>